<proteinExistence type="predicted"/>
<dbReference type="Proteomes" id="UP001183809">
    <property type="component" value="Unassembled WGS sequence"/>
</dbReference>
<comment type="caution">
    <text evidence="2">The sequence shown here is derived from an EMBL/GenBank/DDBJ whole genome shotgun (WGS) entry which is preliminary data.</text>
</comment>
<gene>
    <name evidence="2" type="ORF">RM764_45620</name>
</gene>
<protein>
    <recommendedName>
        <fullName evidence="4">Secreted protein</fullName>
    </recommendedName>
</protein>
<dbReference type="EMBL" id="JAVREY010000167">
    <property type="protein sequence ID" value="MDT0470105.1"/>
    <property type="molecule type" value="Genomic_DNA"/>
</dbReference>
<evidence type="ECO:0008006" key="4">
    <source>
        <dbReference type="Google" id="ProtNLM"/>
    </source>
</evidence>
<reference evidence="3" key="1">
    <citation type="submission" date="2023-07" db="EMBL/GenBank/DDBJ databases">
        <title>30 novel species of actinomycetes from the DSMZ collection.</title>
        <authorList>
            <person name="Nouioui I."/>
        </authorList>
    </citation>
    <scope>NUCLEOTIDE SEQUENCE [LARGE SCALE GENOMIC DNA]</scope>
    <source>
        <strain evidence="3">DSM 41699</strain>
    </source>
</reference>
<evidence type="ECO:0000256" key="1">
    <source>
        <dbReference type="SAM" id="SignalP"/>
    </source>
</evidence>
<sequence>MRTLKSVGIAAASAALLLAPVTAAGAADLEPSAHQTNSRSATAAGWSCRDTSSTITGAKVTAHICWNGTKVSASGRIYDTKADHHKACVKVHYVTRNGVGTWLAKCDENGAGTSTAWSHGEPYGKNYWIKACTNNWTGTKCDAHWR</sequence>
<organism evidence="2 3">
    <name type="scientific">Streptomyces gibsoniae</name>
    <dbReference type="NCBI Taxonomy" id="3075529"/>
    <lineage>
        <taxon>Bacteria</taxon>
        <taxon>Bacillati</taxon>
        <taxon>Actinomycetota</taxon>
        <taxon>Actinomycetes</taxon>
        <taxon>Kitasatosporales</taxon>
        <taxon>Streptomycetaceae</taxon>
        <taxon>Streptomyces</taxon>
    </lineage>
</organism>
<feature type="signal peptide" evidence="1">
    <location>
        <begin position="1"/>
        <end position="26"/>
    </location>
</feature>
<dbReference type="RefSeq" id="WP_311701538.1">
    <property type="nucleotide sequence ID" value="NZ_JAVREY010000167.1"/>
</dbReference>
<feature type="chain" id="PRO_5045135388" description="Secreted protein" evidence="1">
    <location>
        <begin position="27"/>
        <end position="146"/>
    </location>
</feature>
<keyword evidence="3" id="KW-1185">Reference proteome</keyword>
<name>A0ABU2UA43_9ACTN</name>
<accession>A0ABU2UA43</accession>
<evidence type="ECO:0000313" key="2">
    <source>
        <dbReference type="EMBL" id="MDT0470105.1"/>
    </source>
</evidence>
<keyword evidence="1" id="KW-0732">Signal</keyword>
<evidence type="ECO:0000313" key="3">
    <source>
        <dbReference type="Proteomes" id="UP001183809"/>
    </source>
</evidence>